<keyword evidence="3" id="KW-1185">Reference proteome</keyword>
<sequence length="196" mass="21735">MSSHVQKVARYQRVLATENKHSHEIPDKRRTPSSKTRQRWDNGGGGGVEDDGMFSGPAGLPRNASASASAGATAGAEPSRVKRSSGRRRPLSSRWWMADARREVRRQPEERARSPGVTPHQAKPRASTTGSNDTKPTLSDADAFLTVVLTVLNLNLNLNRSPWCLTCKQACLWEYVSTPPVSTMPRQRIRFDERTT</sequence>
<feature type="compositionally biased region" description="Basic and acidic residues" evidence="1">
    <location>
        <begin position="18"/>
        <end position="30"/>
    </location>
</feature>
<evidence type="ECO:0000313" key="4">
    <source>
        <dbReference type="WBParaSite" id="SBAD_0000697601-mRNA-1"/>
    </source>
</evidence>
<protein>
    <submittedName>
        <fullName evidence="2 4">Uncharacterized protein</fullName>
    </submittedName>
</protein>
<feature type="compositionally biased region" description="Polar residues" evidence="1">
    <location>
        <begin position="126"/>
        <end position="137"/>
    </location>
</feature>
<organism evidence="4">
    <name type="scientific">Soboliphyme baturini</name>
    <dbReference type="NCBI Taxonomy" id="241478"/>
    <lineage>
        <taxon>Eukaryota</taxon>
        <taxon>Metazoa</taxon>
        <taxon>Ecdysozoa</taxon>
        <taxon>Nematoda</taxon>
        <taxon>Enoplea</taxon>
        <taxon>Dorylaimia</taxon>
        <taxon>Dioctophymatida</taxon>
        <taxon>Dioctophymatoidea</taxon>
        <taxon>Soboliphymatidae</taxon>
        <taxon>Soboliphyme</taxon>
    </lineage>
</organism>
<dbReference type="EMBL" id="UZAM01009988">
    <property type="protein sequence ID" value="VDP10652.1"/>
    <property type="molecule type" value="Genomic_DNA"/>
</dbReference>
<evidence type="ECO:0000313" key="3">
    <source>
        <dbReference type="Proteomes" id="UP000270296"/>
    </source>
</evidence>
<name>A0A183ISW8_9BILA</name>
<dbReference type="Proteomes" id="UP000270296">
    <property type="component" value="Unassembled WGS sequence"/>
</dbReference>
<feature type="compositionally biased region" description="Basic residues" evidence="1">
    <location>
        <begin position="81"/>
        <end position="91"/>
    </location>
</feature>
<feature type="region of interest" description="Disordered" evidence="1">
    <location>
        <begin position="1"/>
        <end position="137"/>
    </location>
</feature>
<evidence type="ECO:0000313" key="2">
    <source>
        <dbReference type="EMBL" id="VDP10652.1"/>
    </source>
</evidence>
<reference evidence="4" key="1">
    <citation type="submission" date="2016-06" db="UniProtKB">
        <authorList>
            <consortium name="WormBaseParasite"/>
        </authorList>
    </citation>
    <scope>IDENTIFICATION</scope>
</reference>
<accession>A0A183ISW8</accession>
<reference evidence="2 3" key="2">
    <citation type="submission" date="2018-11" db="EMBL/GenBank/DDBJ databases">
        <authorList>
            <consortium name="Pathogen Informatics"/>
        </authorList>
    </citation>
    <scope>NUCLEOTIDE SEQUENCE [LARGE SCALE GENOMIC DNA]</scope>
</reference>
<dbReference type="AlphaFoldDB" id="A0A183ISW8"/>
<evidence type="ECO:0000256" key="1">
    <source>
        <dbReference type="SAM" id="MobiDB-lite"/>
    </source>
</evidence>
<dbReference type="WBParaSite" id="SBAD_0000697601-mRNA-1">
    <property type="protein sequence ID" value="SBAD_0000697601-mRNA-1"/>
    <property type="gene ID" value="SBAD_0000697601"/>
</dbReference>
<gene>
    <name evidence="2" type="ORF">SBAD_LOCUS6715</name>
</gene>
<feature type="compositionally biased region" description="Basic and acidic residues" evidence="1">
    <location>
        <begin position="99"/>
        <end position="113"/>
    </location>
</feature>
<feature type="compositionally biased region" description="Low complexity" evidence="1">
    <location>
        <begin position="64"/>
        <end position="76"/>
    </location>
</feature>
<proteinExistence type="predicted"/>